<reference evidence="1 2" key="1">
    <citation type="submission" date="2020-04" db="EMBL/GenBank/DDBJ databases">
        <authorList>
            <consortium name="Desulfovibrio sp. FSS-1 genome sequencing consortium"/>
            <person name="Shimoshige H."/>
            <person name="Kobayashi H."/>
            <person name="Maekawa T."/>
        </authorList>
    </citation>
    <scope>NUCLEOTIDE SEQUENCE [LARGE SCALE GENOMIC DNA]</scope>
    <source>
        <strain evidence="1 2">SIID29052-01</strain>
    </source>
</reference>
<comment type="caution">
    <text evidence="1">The sequence shown here is derived from an EMBL/GenBank/DDBJ whole genome shotgun (WGS) entry which is preliminary data.</text>
</comment>
<accession>A0A6V8M0Y7</accession>
<sequence length="82" mass="9179">MDRLEILARAWTAGTNVEGLDKTEAVRAIQRAEGFEACYGCGCWDTCGQYHCAFREDCVLIQVIEDPCRVVACDIPEDPKPR</sequence>
<evidence type="ECO:0000313" key="2">
    <source>
        <dbReference type="Proteomes" id="UP000494245"/>
    </source>
</evidence>
<dbReference type="Proteomes" id="UP000494245">
    <property type="component" value="Unassembled WGS sequence"/>
</dbReference>
<evidence type="ECO:0000313" key="1">
    <source>
        <dbReference type="EMBL" id="GFK95517.1"/>
    </source>
</evidence>
<reference evidence="1 2" key="2">
    <citation type="submission" date="2020-05" db="EMBL/GenBank/DDBJ databases">
        <title>Draft genome sequence of Desulfovibrio sp. strainFSS-1.</title>
        <authorList>
            <person name="Shimoshige H."/>
            <person name="Kobayashi H."/>
            <person name="Maekawa T."/>
        </authorList>
    </citation>
    <scope>NUCLEOTIDE SEQUENCE [LARGE SCALE GENOMIC DNA]</scope>
    <source>
        <strain evidence="1 2">SIID29052-01</strain>
    </source>
</reference>
<organism evidence="1 2">
    <name type="scientific">Fundidesulfovibrio magnetotacticus</name>
    <dbReference type="NCBI Taxonomy" id="2730080"/>
    <lineage>
        <taxon>Bacteria</taxon>
        <taxon>Pseudomonadati</taxon>
        <taxon>Thermodesulfobacteriota</taxon>
        <taxon>Desulfovibrionia</taxon>
        <taxon>Desulfovibrionales</taxon>
        <taxon>Desulfovibrionaceae</taxon>
        <taxon>Fundidesulfovibrio</taxon>
    </lineage>
</organism>
<dbReference type="RefSeq" id="WP_173086592.1">
    <property type="nucleotide sequence ID" value="NZ_BLTE01000018.1"/>
</dbReference>
<proteinExistence type="predicted"/>
<dbReference type="AlphaFoldDB" id="A0A6V8M0Y7"/>
<protein>
    <submittedName>
        <fullName evidence="1">Uncharacterized protein</fullName>
    </submittedName>
</protein>
<keyword evidence="2" id="KW-1185">Reference proteome</keyword>
<dbReference type="EMBL" id="BLTE01000018">
    <property type="protein sequence ID" value="GFK95517.1"/>
    <property type="molecule type" value="Genomic_DNA"/>
</dbReference>
<name>A0A6V8M0Y7_9BACT</name>
<gene>
    <name evidence="1" type="ORF">NNJEOMEG_03382</name>
</gene>